<keyword evidence="3" id="KW-1185">Reference proteome</keyword>
<accession>A0ABX2AX74</accession>
<dbReference type="PANTHER" id="PTHR47505:SF1">
    <property type="entry name" value="DNA UTILIZATION PROTEIN YHGH"/>
    <property type="match status" value="1"/>
</dbReference>
<dbReference type="InterPro" id="IPR051910">
    <property type="entry name" value="ComF/GntX_DNA_util-trans"/>
</dbReference>
<gene>
    <name evidence="2" type="ORF">HPS55_09290</name>
</gene>
<dbReference type="CDD" id="cd06223">
    <property type="entry name" value="PRTases_typeI"/>
    <property type="match status" value="1"/>
</dbReference>
<dbReference type="InterPro" id="IPR000836">
    <property type="entry name" value="PRTase_dom"/>
</dbReference>
<reference evidence="2 3" key="1">
    <citation type="submission" date="2020-05" db="EMBL/GenBank/DDBJ databases">
        <title>Distinct polysaccharide utilization as determinants for interspecies competition between intestinal Prevotella spp.</title>
        <authorList>
            <person name="Galvez E.J.C."/>
            <person name="Iljazovic A."/>
            <person name="Strowig T."/>
        </authorList>
    </citation>
    <scope>NUCLEOTIDE SEQUENCE [LARGE SCALE GENOMIC DNA]</scope>
    <source>
        <strain evidence="2 3">PROD</strain>
    </source>
</reference>
<dbReference type="PANTHER" id="PTHR47505">
    <property type="entry name" value="DNA UTILIZATION PROTEIN YHGH"/>
    <property type="match status" value="1"/>
</dbReference>
<dbReference type="Gene3D" id="3.40.50.2020">
    <property type="match status" value="1"/>
</dbReference>
<protein>
    <submittedName>
        <fullName evidence="2">ComF family protein</fullName>
    </submittedName>
</protein>
<dbReference type="GeneID" id="82157956"/>
<sequence length="233" mass="25642">MRISLLTRLLDLISPRTCIVCGARLSPTEDIVCQSCLLHLPRTGFANSPKDNPMARLFWGLMPVEQAAAMIYHQPRSESARIIYNMKYAGRADAAIAMGRIMACEFAEKGFFDGIDVMVPVPLTESRKRKRGYNQSELIARGISEVTGIPVDTKAMERTAFSASQTSLTRWERQDNVKDSFSLNGRHIPAANRHVLIVDDVVTSGATTMACGSCLTSIEGIRLSVITLAFTKS</sequence>
<evidence type="ECO:0000313" key="2">
    <source>
        <dbReference type="EMBL" id="NPE14513.1"/>
    </source>
</evidence>
<comment type="similarity">
    <text evidence="1">Belongs to the ComF/GntX family.</text>
</comment>
<comment type="caution">
    <text evidence="2">The sequence shown here is derived from an EMBL/GenBank/DDBJ whole genome shotgun (WGS) entry which is preliminary data.</text>
</comment>
<evidence type="ECO:0000256" key="1">
    <source>
        <dbReference type="ARBA" id="ARBA00008007"/>
    </source>
</evidence>
<dbReference type="EMBL" id="JABKKE010000014">
    <property type="protein sequence ID" value="NPE14513.1"/>
    <property type="molecule type" value="Genomic_DNA"/>
</dbReference>
<dbReference type="SUPFAM" id="SSF53271">
    <property type="entry name" value="PRTase-like"/>
    <property type="match status" value="1"/>
</dbReference>
<proteinExistence type="inferred from homology"/>
<organism evidence="2 3">
    <name type="scientific">Xylanibacter rodentium</name>
    <dbReference type="NCBI Taxonomy" id="2736289"/>
    <lineage>
        <taxon>Bacteria</taxon>
        <taxon>Pseudomonadati</taxon>
        <taxon>Bacteroidota</taxon>
        <taxon>Bacteroidia</taxon>
        <taxon>Bacteroidales</taxon>
        <taxon>Prevotellaceae</taxon>
        <taxon>Xylanibacter</taxon>
    </lineage>
</organism>
<name>A0ABX2AX74_9BACT</name>
<dbReference type="RefSeq" id="WP_172177916.1">
    <property type="nucleotide sequence ID" value="NZ_CASGIA010000016.1"/>
</dbReference>
<dbReference type="InterPro" id="IPR029057">
    <property type="entry name" value="PRTase-like"/>
</dbReference>
<evidence type="ECO:0000313" key="3">
    <source>
        <dbReference type="Proteomes" id="UP001193734"/>
    </source>
</evidence>
<dbReference type="Proteomes" id="UP001193734">
    <property type="component" value="Unassembled WGS sequence"/>
</dbReference>